<accession>A0A1H8WC56</accession>
<keyword evidence="2" id="KW-1185">Reference proteome</keyword>
<gene>
    <name evidence="1" type="ORF">SAMN04487948_12712</name>
</gene>
<proteinExistence type="predicted"/>
<reference evidence="2" key="1">
    <citation type="submission" date="2016-10" db="EMBL/GenBank/DDBJ databases">
        <authorList>
            <person name="Varghese N."/>
            <person name="Submissions S."/>
        </authorList>
    </citation>
    <scope>NUCLEOTIDE SEQUENCE [LARGE SCALE GENOMIC DNA]</scope>
    <source>
        <strain evidence="2">CGMCC 1.10121</strain>
    </source>
</reference>
<dbReference type="AlphaFoldDB" id="A0A1H8WC56"/>
<evidence type="ECO:0000313" key="2">
    <source>
        <dbReference type="Proteomes" id="UP000199126"/>
    </source>
</evidence>
<sequence>MLNFVETILNGLKTKDSFFIDIGKIHTIRQLSTCCRIHHRPLVSNHLTHLFVYSLRTAQCPSLVYNEDKLA</sequence>
<protein>
    <submittedName>
        <fullName evidence="1">Uncharacterized protein</fullName>
    </submittedName>
</protein>
<dbReference type="EMBL" id="FODV01000027">
    <property type="protein sequence ID" value="SEP25245.1"/>
    <property type="molecule type" value="Genomic_DNA"/>
</dbReference>
<dbReference type="Proteomes" id="UP000199126">
    <property type="component" value="Unassembled WGS sequence"/>
</dbReference>
<evidence type="ECO:0000313" key="1">
    <source>
        <dbReference type="EMBL" id="SEP25245.1"/>
    </source>
</evidence>
<name>A0A1H8WC56_9EURY</name>
<organism evidence="1 2">
    <name type="scientific">Halogranum amylolyticum</name>
    <dbReference type="NCBI Taxonomy" id="660520"/>
    <lineage>
        <taxon>Archaea</taxon>
        <taxon>Methanobacteriati</taxon>
        <taxon>Methanobacteriota</taxon>
        <taxon>Stenosarchaea group</taxon>
        <taxon>Halobacteria</taxon>
        <taxon>Halobacteriales</taxon>
        <taxon>Haloferacaceae</taxon>
    </lineage>
</organism>